<sequence length="465" mass="52268">MSSETYEVVINDLDRKGSGRGAVWRDPGTGNKKKLKLTVPLTLPGETVQVTVDHPWKKRWWTRPDQILTKNKERTEAPCPHFTRCGGCAWQHWTYEGQLSYKTEEVKRMLAEQGFSADLVHDAKGMSDPWHYRNKMEFTFSKEGEMGLHEQGNFRKIVALDTCLIAGGEMVNAALTVASWAAEYGISGYNKETHEGLLRHVMVRQSFAAGEVMLGIGCAADWDGELEEPVRDLISRIESRHPEVKSLLWMKNTDWADKVQAEELTVLSGRSFIYEKLSGFRFRLWHDTFFQTNPYQAEVLVDTALKMAEPGKGDRMIDLFCGVGTFSLPFARKVDQLAGIEIVPASIESAERNAEENGITNTRFLAKDARKGMDEMLEVFGAPDLLMLDPPRSGAGGKVMRRIGRAGPEKIVYVSCNPETFADDITQLVPFGYELKEVQPVDMFPHTVHIELVAVLTKTAETNSM</sequence>
<feature type="binding site" evidence="4">
    <location>
        <position position="291"/>
    </location>
    <ligand>
        <name>S-adenosyl-L-methionine</name>
        <dbReference type="ChEBI" id="CHEBI:59789"/>
    </ligand>
</feature>
<dbReference type="InterPro" id="IPR030391">
    <property type="entry name" value="MeTrfase_TrmA_CS"/>
</dbReference>
<feature type="binding site" evidence="4">
    <location>
        <position position="320"/>
    </location>
    <ligand>
        <name>S-adenosyl-L-methionine</name>
        <dbReference type="ChEBI" id="CHEBI:59789"/>
    </ligand>
</feature>
<dbReference type="Gene3D" id="2.40.50.140">
    <property type="entry name" value="Nucleic acid-binding proteins"/>
    <property type="match status" value="1"/>
</dbReference>
<comment type="similarity">
    <text evidence="4">Belongs to the class I-like SAM-binding methyltransferase superfamily. RNA M5U methyltransferase family.</text>
</comment>
<feature type="active site" description="Nucleophile" evidence="4">
    <location>
        <position position="416"/>
    </location>
</feature>
<dbReference type="Proteomes" id="UP000243650">
    <property type="component" value="Unassembled WGS sequence"/>
</dbReference>
<dbReference type="OrthoDB" id="9804590at2"/>
<dbReference type="Gene3D" id="2.40.50.1070">
    <property type="match status" value="1"/>
</dbReference>
<dbReference type="PANTHER" id="PTHR11061">
    <property type="entry name" value="RNA M5U METHYLTRANSFERASE"/>
    <property type="match status" value="1"/>
</dbReference>
<dbReference type="InterPro" id="IPR012340">
    <property type="entry name" value="NA-bd_OB-fold"/>
</dbReference>
<keyword evidence="3 4" id="KW-0949">S-adenosyl-L-methionine</keyword>
<keyword evidence="2 4" id="KW-0808">Transferase</keyword>
<dbReference type="CDD" id="cd02440">
    <property type="entry name" value="AdoMet_MTases"/>
    <property type="match status" value="1"/>
</dbReference>
<evidence type="ECO:0000256" key="2">
    <source>
        <dbReference type="ARBA" id="ARBA00022679"/>
    </source>
</evidence>
<keyword evidence="1 4" id="KW-0489">Methyltransferase</keyword>
<organism evidence="6 7">
    <name type="scientific">Alkalicoccus urumqiensis</name>
    <name type="common">Bacillus urumqiensis</name>
    <dbReference type="NCBI Taxonomy" id="1548213"/>
    <lineage>
        <taxon>Bacteria</taxon>
        <taxon>Bacillati</taxon>
        <taxon>Bacillota</taxon>
        <taxon>Bacilli</taxon>
        <taxon>Bacillales</taxon>
        <taxon>Bacillaceae</taxon>
        <taxon>Alkalicoccus</taxon>
    </lineage>
</organism>
<comment type="caution">
    <text evidence="6">The sequence shown here is derived from an EMBL/GenBank/DDBJ whole genome shotgun (WGS) entry which is preliminary data.</text>
</comment>
<evidence type="ECO:0000256" key="3">
    <source>
        <dbReference type="ARBA" id="ARBA00022691"/>
    </source>
</evidence>
<keyword evidence="7" id="KW-1185">Reference proteome</keyword>
<feature type="binding site" evidence="4">
    <location>
        <position position="389"/>
    </location>
    <ligand>
        <name>S-adenosyl-L-methionine</name>
        <dbReference type="ChEBI" id="CHEBI:59789"/>
    </ligand>
</feature>
<proteinExistence type="inferred from homology"/>
<gene>
    <name evidence="6" type="ORF">C6I21_12550</name>
</gene>
<accession>A0A2P6MEK6</accession>
<dbReference type="NCBIfam" id="TIGR00479">
    <property type="entry name" value="rumA"/>
    <property type="match status" value="1"/>
</dbReference>
<dbReference type="InterPro" id="IPR030390">
    <property type="entry name" value="MeTrfase_TrmA_AS"/>
</dbReference>
<dbReference type="RefSeq" id="WP_105959831.1">
    <property type="nucleotide sequence ID" value="NZ_PVNS01000012.1"/>
</dbReference>
<dbReference type="InterPro" id="IPR010280">
    <property type="entry name" value="U5_MeTrfase_fam"/>
</dbReference>
<dbReference type="InterPro" id="IPR029063">
    <property type="entry name" value="SAM-dependent_MTases_sf"/>
</dbReference>
<dbReference type="SUPFAM" id="SSF53335">
    <property type="entry name" value="S-adenosyl-L-methionine-dependent methyltransferases"/>
    <property type="match status" value="1"/>
</dbReference>
<dbReference type="PROSITE" id="PS51687">
    <property type="entry name" value="SAM_MT_RNA_M5U"/>
    <property type="match status" value="1"/>
</dbReference>
<dbReference type="EMBL" id="PVNS01000012">
    <property type="protein sequence ID" value="PRO64735.1"/>
    <property type="molecule type" value="Genomic_DNA"/>
</dbReference>
<evidence type="ECO:0000256" key="5">
    <source>
        <dbReference type="PROSITE-ProRule" id="PRU10015"/>
    </source>
</evidence>
<reference evidence="6 7" key="1">
    <citation type="submission" date="2018-03" db="EMBL/GenBank/DDBJ databases">
        <title>Bacillus urumqiensis sp. nov., a moderately haloalkaliphilic bacterium isolated from a salt lake.</title>
        <authorList>
            <person name="Zhao B."/>
            <person name="Liao Z."/>
        </authorList>
    </citation>
    <scope>NUCLEOTIDE SEQUENCE [LARGE SCALE GENOMIC DNA]</scope>
    <source>
        <strain evidence="6 7">BZ-SZ-XJ18</strain>
    </source>
</reference>
<dbReference type="GO" id="GO:0070475">
    <property type="term" value="P:rRNA base methylation"/>
    <property type="evidence" value="ECO:0007669"/>
    <property type="project" value="TreeGrafter"/>
</dbReference>
<dbReference type="PROSITE" id="PS01230">
    <property type="entry name" value="TRMA_1"/>
    <property type="match status" value="1"/>
</dbReference>
<dbReference type="PROSITE" id="PS01231">
    <property type="entry name" value="TRMA_2"/>
    <property type="match status" value="1"/>
</dbReference>
<protein>
    <submittedName>
        <fullName evidence="6">23S rRNA (Uracil(1939)-C(5))-methyltransferase RlmD</fullName>
    </submittedName>
</protein>
<feature type="active site" evidence="5">
    <location>
        <position position="416"/>
    </location>
</feature>
<feature type="binding site" evidence="4">
    <location>
        <position position="341"/>
    </location>
    <ligand>
        <name>S-adenosyl-L-methionine</name>
        <dbReference type="ChEBI" id="CHEBI:59789"/>
    </ligand>
</feature>
<dbReference type="Pfam" id="PF05958">
    <property type="entry name" value="tRNA_U5-meth_tr"/>
    <property type="match status" value="1"/>
</dbReference>
<name>A0A2P6MEK6_ALKUR</name>
<evidence type="ECO:0000313" key="6">
    <source>
        <dbReference type="EMBL" id="PRO64735.1"/>
    </source>
</evidence>
<dbReference type="Gene3D" id="3.40.50.150">
    <property type="entry name" value="Vaccinia Virus protein VP39"/>
    <property type="match status" value="1"/>
</dbReference>
<evidence type="ECO:0000313" key="7">
    <source>
        <dbReference type="Proteomes" id="UP000243650"/>
    </source>
</evidence>
<dbReference type="PANTHER" id="PTHR11061:SF30">
    <property type="entry name" value="TRNA (URACIL(54)-C(5))-METHYLTRANSFERASE"/>
    <property type="match status" value="1"/>
</dbReference>
<dbReference type="AlphaFoldDB" id="A0A2P6MEK6"/>
<evidence type="ECO:0000256" key="1">
    <source>
        <dbReference type="ARBA" id="ARBA00022603"/>
    </source>
</evidence>
<evidence type="ECO:0000256" key="4">
    <source>
        <dbReference type="PROSITE-ProRule" id="PRU01024"/>
    </source>
</evidence>
<dbReference type="GO" id="GO:0070041">
    <property type="term" value="F:rRNA (uridine-C5-)-methyltransferase activity"/>
    <property type="evidence" value="ECO:0007669"/>
    <property type="project" value="TreeGrafter"/>
</dbReference>
<dbReference type="FunFam" id="3.40.50.150:FF:000009">
    <property type="entry name" value="23S rRNA (Uracil(1939)-C(5))-methyltransferase RlmD"/>
    <property type="match status" value="1"/>
</dbReference>